<dbReference type="SMART" id="SM00579">
    <property type="entry name" value="FBD"/>
    <property type="match status" value="1"/>
</dbReference>
<feature type="domain" description="FBD" evidence="1">
    <location>
        <begin position="59"/>
        <end position="136"/>
    </location>
</feature>
<dbReference type="KEGG" id="cqi:110683915"/>
<name>A0A803MF06_CHEQI</name>
<dbReference type="RefSeq" id="XP_021716011.1">
    <property type="nucleotide sequence ID" value="XM_021860319.1"/>
</dbReference>
<reference evidence="2" key="1">
    <citation type="journal article" date="2017" name="Nature">
        <title>The genome of Chenopodium quinoa.</title>
        <authorList>
            <person name="Jarvis D.E."/>
            <person name="Ho Y.S."/>
            <person name="Lightfoot D.J."/>
            <person name="Schmoeckel S.M."/>
            <person name="Li B."/>
            <person name="Borm T.J.A."/>
            <person name="Ohyanagi H."/>
            <person name="Mineta K."/>
            <person name="Michell C.T."/>
            <person name="Saber N."/>
            <person name="Kharbatia N.M."/>
            <person name="Rupper R.R."/>
            <person name="Sharp A.R."/>
            <person name="Dally N."/>
            <person name="Boughton B.A."/>
            <person name="Woo Y.H."/>
            <person name="Gao G."/>
            <person name="Schijlen E.G.W.M."/>
            <person name="Guo X."/>
            <person name="Momin A.A."/>
            <person name="Negrao S."/>
            <person name="Al-Babili S."/>
            <person name="Gehring C."/>
            <person name="Roessner U."/>
            <person name="Jung C."/>
            <person name="Murphy K."/>
            <person name="Arold S.T."/>
            <person name="Gojobori T."/>
            <person name="van der Linden C.G."/>
            <person name="van Loo E.N."/>
            <person name="Jellen E.N."/>
            <person name="Maughan P.J."/>
            <person name="Tester M."/>
        </authorList>
    </citation>
    <scope>NUCLEOTIDE SEQUENCE [LARGE SCALE GENOMIC DNA]</scope>
    <source>
        <strain evidence="2">cv. PI 614886</strain>
    </source>
</reference>
<dbReference type="PANTHER" id="PTHR31900:SF31">
    <property type="entry name" value="F-BOX_LRR-REPEAT PROTEIN 13-LIKE"/>
    <property type="match status" value="1"/>
</dbReference>
<accession>A0A803MF06</accession>
<dbReference type="Gramene" id="AUR62028049-RA">
    <property type="protein sequence ID" value="AUR62028049-RA:cds"/>
    <property type="gene ID" value="AUR62028049"/>
</dbReference>
<dbReference type="OrthoDB" id="1705475at2759"/>
<evidence type="ECO:0000313" key="3">
    <source>
        <dbReference type="Proteomes" id="UP000596660"/>
    </source>
</evidence>
<protein>
    <recommendedName>
        <fullName evidence="1">FBD domain-containing protein</fullName>
    </recommendedName>
</protein>
<evidence type="ECO:0000313" key="2">
    <source>
        <dbReference type="EnsemblPlants" id="AUR62028049-RA:cds"/>
    </source>
</evidence>
<dbReference type="SUPFAM" id="SSF52047">
    <property type="entry name" value="RNI-like"/>
    <property type="match status" value="1"/>
</dbReference>
<dbReference type="EnsemblPlants" id="AUR62028049-RA">
    <property type="protein sequence ID" value="AUR62028049-RA:cds"/>
    <property type="gene ID" value="AUR62028049"/>
</dbReference>
<dbReference type="InterPro" id="IPR050232">
    <property type="entry name" value="FBL13/AtMIF1-like"/>
</dbReference>
<dbReference type="Gene3D" id="3.80.10.10">
    <property type="entry name" value="Ribonuclease Inhibitor"/>
    <property type="match status" value="1"/>
</dbReference>
<dbReference type="Proteomes" id="UP000596660">
    <property type="component" value="Unplaced"/>
</dbReference>
<dbReference type="GeneID" id="110683915"/>
<proteinExistence type="predicted"/>
<dbReference type="Pfam" id="PF08387">
    <property type="entry name" value="FBD"/>
    <property type="match status" value="1"/>
</dbReference>
<keyword evidence="3" id="KW-1185">Reference proteome</keyword>
<dbReference type="OMA" id="CSHHFAN"/>
<dbReference type="InterPro" id="IPR032675">
    <property type="entry name" value="LRR_dom_sf"/>
</dbReference>
<dbReference type="AlphaFoldDB" id="A0A803MF06"/>
<dbReference type="InterPro" id="IPR006566">
    <property type="entry name" value="FBD"/>
</dbReference>
<reference evidence="2" key="2">
    <citation type="submission" date="2021-03" db="UniProtKB">
        <authorList>
            <consortium name="EnsemblPlants"/>
        </authorList>
    </citation>
    <scope>IDENTIFICATION</scope>
</reference>
<organism evidence="2 3">
    <name type="scientific">Chenopodium quinoa</name>
    <name type="common">Quinoa</name>
    <dbReference type="NCBI Taxonomy" id="63459"/>
    <lineage>
        <taxon>Eukaryota</taxon>
        <taxon>Viridiplantae</taxon>
        <taxon>Streptophyta</taxon>
        <taxon>Embryophyta</taxon>
        <taxon>Tracheophyta</taxon>
        <taxon>Spermatophyta</taxon>
        <taxon>Magnoliopsida</taxon>
        <taxon>eudicotyledons</taxon>
        <taxon>Gunneridae</taxon>
        <taxon>Pentapetalae</taxon>
        <taxon>Caryophyllales</taxon>
        <taxon>Chenopodiaceae</taxon>
        <taxon>Chenopodioideae</taxon>
        <taxon>Atripliceae</taxon>
        <taxon>Chenopodium</taxon>
    </lineage>
</organism>
<gene>
    <name evidence="2" type="primary">LOC110683915</name>
</gene>
<evidence type="ECO:0000259" key="1">
    <source>
        <dbReference type="SMART" id="SM00579"/>
    </source>
</evidence>
<sequence length="173" mass="19837">MPTFHNLVYLDANLANLSGWKDLLLSLQYFPNLKHLDVSKIGFESVEQMDWCAPDFVPECLLSKLKIIKLEGLEGKDKEVKLLEFILNNAIVLEELHVHCNHYHSLKESRLWNEYKFCEALFKLSKSSSTCNVLFEGNYINASRNDFKNGVLDCQVRYVESSCALNSSGAKDR</sequence>
<dbReference type="PANTHER" id="PTHR31900">
    <property type="entry name" value="F-BOX/RNI SUPERFAMILY PROTEIN-RELATED"/>
    <property type="match status" value="1"/>
</dbReference>